<dbReference type="RefSeq" id="WP_239678030.1">
    <property type="nucleotide sequence ID" value="NZ_CP070499.1"/>
</dbReference>
<feature type="transmembrane region" description="Helical" evidence="7">
    <location>
        <begin position="17"/>
        <end position="40"/>
    </location>
</feature>
<dbReference type="GO" id="GO:0005886">
    <property type="term" value="C:plasma membrane"/>
    <property type="evidence" value="ECO:0007669"/>
    <property type="project" value="UniProtKB-SubCell"/>
</dbReference>
<dbReference type="Pfam" id="PF07690">
    <property type="entry name" value="MFS_1"/>
    <property type="match status" value="1"/>
</dbReference>
<dbReference type="PANTHER" id="PTHR43266">
    <property type="entry name" value="MACROLIDE-EFFLUX PROTEIN"/>
    <property type="match status" value="1"/>
</dbReference>
<keyword evidence="3" id="KW-1003">Cell membrane</keyword>
<evidence type="ECO:0000256" key="3">
    <source>
        <dbReference type="ARBA" id="ARBA00022475"/>
    </source>
</evidence>
<comment type="subcellular location">
    <subcellularLocation>
        <location evidence="1">Cell membrane</location>
        <topology evidence="1">Multi-pass membrane protein</topology>
    </subcellularLocation>
</comment>
<evidence type="ECO:0000256" key="5">
    <source>
        <dbReference type="ARBA" id="ARBA00022989"/>
    </source>
</evidence>
<feature type="transmembrane region" description="Helical" evidence="7">
    <location>
        <begin position="372"/>
        <end position="393"/>
    </location>
</feature>
<keyword evidence="4 7" id="KW-0812">Transmembrane</keyword>
<gene>
    <name evidence="8" type="ORF">JQS43_05755</name>
</gene>
<dbReference type="KEGG" id="nhy:JQS43_05755"/>
<organism evidence="8 9">
    <name type="scientific">Natronosporangium hydrolyticum</name>
    <dbReference type="NCBI Taxonomy" id="2811111"/>
    <lineage>
        <taxon>Bacteria</taxon>
        <taxon>Bacillati</taxon>
        <taxon>Actinomycetota</taxon>
        <taxon>Actinomycetes</taxon>
        <taxon>Micromonosporales</taxon>
        <taxon>Micromonosporaceae</taxon>
        <taxon>Natronosporangium</taxon>
    </lineage>
</organism>
<dbReference type="AlphaFoldDB" id="A0A895YNZ5"/>
<sequence length="416" mass="43585">MPSVISVLTRNRDFRRLFFAQVVIFGGDWFAVIPLMALLLDLTGRGSWGTLALAADTGLLALLLPYAGTVADRFDRRKIMMCASAVTLVAVAILLLIREPGVAWLGPVAIGIVGAAKAFYTPAALAALPNLVSREELGVANAVAGGAWGTMLVVGASLGGVMTALLGPYACFLITAGCMVVATYLVWRIRTPLQGERTGAPQPALRAIRESLAYIRQRPRVLSLVTVKSAVGVGNGVLGAFPLLAASFAVGPIGTGLLFAARGAGALAGPFVLRKLLSRRSWLLPGLSLSMAAYGLAYLGVAFSPWFMVTVVLVLVAHFAGGGNWMMSNFALQLEVPDELRGRVFAVDMMLATMAVSASLLIFAALVDVVELRWLIAGAAGATLVYAGVWRLATRRLSRLGDGDDSAATASAVREG</sequence>
<feature type="transmembrane region" description="Helical" evidence="7">
    <location>
        <begin position="344"/>
        <end position="366"/>
    </location>
</feature>
<feature type="transmembrane region" description="Helical" evidence="7">
    <location>
        <begin position="221"/>
        <end position="241"/>
    </location>
</feature>
<dbReference type="GO" id="GO:0022857">
    <property type="term" value="F:transmembrane transporter activity"/>
    <property type="evidence" value="ECO:0007669"/>
    <property type="project" value="InterPro"/>
</dbReference>
<evidence type="ECO:0000256" key="2">
    <source>
        <dbReference type="ARBA" id="ARBA00022448"/>
    </source>
</evidence>
<evidence type="ECO:0000256" key="6">
    <source>
        <dbReference type="ARBA" id="ARBA00023136"/>
    </source>
</evidence>
<evidence type="ECO:0000256" key="4">
    <source>
        <dbReference type="ARBA" id="ARBA00022692"/>
    </source>
</evidence>
<evidence type="ECO:0000313" key="9">
    <source>
        <dbReference type="Proteomes" id="UP000662857"/>
    </source>
</evidence>
<feature type="transmembrane region" description="Helical" evidence="7">
    <location>
        <begin position="103"/>
        <end position="127"/>
    </location>
</feature>
<feature type="transmembrane region" description="Helical" evidence="7">
    <location>
        <begin position="139"/>
        <end position="160"/>
    </location>
</feature>
<feature type="transmembrane region" description="Helical" evidence="7">
    <location>
        <begin position="282"/>
        <end position="301"/>
    </location>
</feature>
<feature type="transmembrane region" description="Helical" evidence="7">
    <location>
        <begin position="79"/>
        <end position="97"/>
    </location>
</feature>
<evidence type="ECO:0000256" key="1">
    <source>
        <dbReference type="ARBA" id="ARBA00004651"/>
    </source>
</evidence>
<feature type="transmembrane region" description="Helical" evidence="7">
    <location>
        <begin position="46"/>
        <end position="67"/>
    </location>
</feature>
<name>A0A895YNZ5_9ACTN</name>
<keyword evidence="5 7" id="KW-1133">Transmembrane helix</keyword>
<keyword evidence="2" id="KW-0813">Transport</keyword>
<dbReference type="EMBL" id="CP070499">
    <property type="protein sequence ID" value="QSB15840.1"/>
    <property type="molecule type" value="Genomic_DNA"/>
</dbReference>
<feature type="transmembrane region" description="Helical" evidence="7">
    <location>
        <begin position="166"/>
        <end position="187"/>
    </location>
</feature>
<accession>A0A895YNZ5</accession>
<feature type="transmembrane region" description="Helical" evidence="7">
    <location>
        <begin position="253"/>
        <end position="273"/>
    </location>
</feature>
<evidence type="ECO:0000256" key="7">
    <source>
        <dbReference type="SAM" id="Phobius"/>
    </source>
</evidence>
<dbReference type="SUPFAM" id="SSF103473">
    <property type="entry name" value="MFS general substrate transporter"/>
    <property type="match status" value="1"/>
</dbReference>
<evidence type="ECO:0000313" key="8">
    <source>
        <dbReference type="EMBL" id="QSB15840.1"/>
    </source>
</evidence>
<feature type="transmembrane region" description="Helical" evidence="7">
    <location>
        <begin position="307"/>
        <end position="332"/>
    </location>
</feature>
<dbReference type="CDD" id="cd06173">
    <property type="entry name" value="MFS_MefA_like"/>
    <property type="match status" value="1"/>
</dbReference>
<dbReference type="InterPro" id="IPR036259">
    <property type="entry name" value="MFS_trans_sf"/>
</dbReference>
<protein>
    <submittedName>
        <fullName evidence="8">MFS transporter</fullName>
    </submittedName>
</protein>
<dbReference type="InterPro" id="IPR011701">
    <property type="entry name" value="MFS"/>
</dbReference>
<dbReference type="PANTHER" id="PTHR43266:SF2">
    <property type="entry name" value="MAJOR FACILITATOR SUPERFAMILY (MFS) PROFILE DOMAIN-CONTAINING PROTEIN"/>
    <property type="match status" value="1"/>
</dbReference>
<dbReference type="Proteomes" id="UP000662857">
    <property type="component" value="Chromosome"/>
</dbReference>
<reference evidence="8" key="1">
    <citation type="submission" date="2021-02" db="EMBL/GenBank/DDBJ databases">
        <title>Natrosporangium hydrolyticum gen. nov., sp. nov, a haloalkaliphilic actinobacterium from a soda solonchak soil.</title>
        <authorList>
            <person name="Sorokin D.Y."/>
            <person name="Khijniak T.V."/>
            <person name="Zakharycheva A.P."/>
            <person name="Boueva O.V."/>
            <person name="Ariskina E.V."/>
            <person name="Hahnke R.L."/>
            <person name="Bunk B."/>
            <person name="Sproer C."/>
            <person name="Schumann P."/>
            <person name="Evtushenko L.I."/>
            <person name="Kublanov I.V."/>
        </authorList>
    </citation>
    <scope>NUCLEOTIDE SEQUENCE</scope>
    <source>
        <strain evidence="8">DSM 106523</strain>
    </source>
</reference>
<keyword evidence="9" id="KW-1185">Reference proteome</keyword>
<keyword evidence="6 7" id="KW-0472">Membrane</keyword>
<proteinExistence type="predicted"/>
<dbReference type="Gene3D" id="1.20.1250.20">
    <property type="entry name" value="MFS general substrate transporter like domains"/>
    <property type="match status" value="1"/>
</dbReference>